<organism evidence="2 3">
    <name type="scientific">Saccharopolyspora cebuensis</name>
    <dbReference type="NCBI Taxonomy" id="418759"/>
    <lineage>
        <taxon>Bacteria</taxon>
        <taxon>Bacillati</taxon>
        <taxon>Actinomycetota</taxon>
        <taxon>Actinomycetes</taxon>
        <taxon>Pseudonocardiales</taxon>
        <taxon>Pseudonocardiaceae</taxon>
        <taxon>Saccharopolyspora</taxon>
    </lineage>
</organism>
<proteinExistence type="predicted"/>
<comment type="caution">
    <text evidence="2">The sequence shown here is derived from an EMBL/GenBank/DDBJ whole genome shotgun (WGS) entry which is preliminary data.</text>
</comment>
<evidence type="ECO:0000256" key="1">
    <source>
        <dbReference type="SAM" id="MobiDB-lite"/>
    </source>
</evidence>
<sequence length="62" mass="6767">MNWRDLVPFAAIVALCAVALVLYPPAVAYLAPALATLGIIGRRRRGGSDEDSDEPERRDVEE</sequence>
<keyword evidence="3" id="KW-1185">Reference proteome</keyword>
<evidence type="ECO:0000313" key="2">
    <source>
        <dbReference type="EMBL" id="MEY8040569.1"/>
    </source>
</evidence>
<evidence type="ECO:0000313" key="3">
    <source>
        <dbReference type="Proteomes" id="UP001564626"/>
    </source>
</evidence>
<accession>A0ABV4CMC3</accession>
<name>A0ABV4CMC3_9PSEU</name>
<reference evidence="2 3" key="1">
    <citation type="submission" date="2024-08" db="EMBL/GenBank/DDBJ databases">
        <title>Genome mining of Saccharopolyspora cebuensis PGLac3 from Nigerian medicinal plant.</title>
        <authorList>
            <person name="Ezeobiora C.E."/>
            <person name="Igbokwe N.H."/>
            <person name="Amin D.H."/>
            <person name="Mendie U.E."/>
        </authorList>
    </citation>
    <scope>NUCLEOTIDE SEQUENCE [LARGE SCALE GENOMIC DNA]</scope>
    <source>
        <strain evidence="2 3">PGLac3</strain>
    </source>
</reference>
<gene>
    <name evidence="2" type="ORF">AB8O55_14280</name>
</gene>
<protein>
    <submittedName>
        <fullName evidence="2">Uncharacterized protein</fullName>
    </submittedName>
</protein>
<dbReference type="Proteomes" id="UP001564626">
    <property type="component" value="Unassembled WGS sequence"/>
</dbReference>
<dbReference type="EMBL" id="JBGEHV010000023">
    <property type="protein sequence ID" value="MEY8040569.1"/>
    <property type="molecule type" value="Genomic_DNA"/>
</dbReference>
<dbReference type="RefSeq" id="WP_369774917.1">
    <property type="nucleotide sequence ID" value="NZ_JBGEHV010000023.1"/>
</dbReference>
<feature type="region of interest" description="Disordered" evidence="1">
    <location>
        <begin position="43"/>
        <end position="62"/>
    </location>
</feature>